<dbReference type="PROSITE" id="PS50014">
    <property type="entry name" value="BROMODOMAIN_2"/>
    <property type="match status" value="2"/>
</dbReference>
<dbReference type="AlphaFoldDB" id="A0A427XJT5"/>
<evidence type="ECO:0008006" key="8">
    <source>
        <dbReference type="Google" id="ProtNLM"/>
    </source>
</evidence>
<feature type="compositionally biased region" description="Basic and acidic residues" evidence="3">
    <location>
        <begin position="424"/>
        <end position="437"/>
    </location>
</feature>
<feature type="domain" description="NET" evidence="5">
    <location>
        <begin position="684"/>
        <end position="763"/>
    </location>
</feature>
<dbReference type="SUPFAM" id="SSF47370">
    <property type="entry name" value="Bromodomain"/>
    <property type="match status" value="2"/>
</dbReference>
<dbReference type="PROSITE" id="PS51525">
    <property type="entry name" value="NET"/>
    <property type="match status" value="1"/>
</dbReference>
<dbReference type="STRING" id="105984.A0A427XJT5"/>
<dbReference type="GeneID" id="39586495"/>
<evidence type="ECO:0000256" key="3">
    <source>
        <dbReference type="SAM" id="MobiDB-lite"/>
    </source>
</evidence>
<proteinExistence type="predicted"/>
<feature type="compositionally biased region" description="Low complexity" evidence="3">
    <location>
        <begin position="195"/>
        <end position="210"/>
    </location>
</feature>
<evidence type="ECO:0000313" key="7">
    <source>
        <dbReference type="Proteomes" id="UP000279236"/>
    </source>
</evidence>
<dbReference type="GO" id="GO:0006338">
    <property type="term" value="P:chromatin remodeling"/>
    <property type="evidence" value="ECO:0007669"/>
    <property type="project" value="TreeGrafter"/>
</dbReference>
<feature type="region of interest" description="Disordered" evidence="3">
    <location>
        <begin position="571"/>
        <end position="597"/>
    </location>
</feature>
<evidence type="ECO:0000259" key="5">
    <source>
        <dbReference type="PROSITE" id="PS51525"/>
    </source>
</evidence>
<dbReference type="GO" id="GO:0005634">
    <property type="term" value="C:nucleus"/>
    <property type="evidence" value="ECO:0007669"/>
    <property type="project" value="TreeGrafter"/>
</dbReference>
<feature type="compositionally biased region" description="Basic and acidic residues" evidence="3">
    <location>
        <begin position="611"/>
        <end position="621"/>
    </location>
</feature>
<comment type="caution">
    <text evidence="6">The sequence shown here is derived from an EMBL/GenBank/DDBJ whole genome shotgun (WGS) entry which is preliminary data.</text>
</comment>
<feature type="region of interest" description="Disordered" evidence="3">
    <location>
        <begin position="611"/>
        <end position="695"/>
    </location>
</feature>
<name>A0A427XJT5_9TREE</name>
<dbReference type="CDD" id="cd04369">
    <property type="entry name" value="Bromodomain"/>
    <property type="match status" value="1"/>
</dbReference>
<dbReference type="InterPro" id="IPR036427">
    <property type="entry name" value="Bromodomain-like_sf"/>
</dbReference>
<evidence type="ECO:0000256" key="2">
    <source>
        <dbReference type="PROSITE-ProRule" id="PRU00035"/>
    </source>
</evidence>
<dbReference type="Proteomes" id="UP000279236">
    <property type="component" value="Unassembled WGS sequence"/>
</dbReference>
<sequence length="824" mass="88313">MSAEPTLSTPPASEQPVKAEVVVAPVQLQEQTAVDSKPLINPLQTDTPTTSTIVEPPSSPNALNPASVQEPPSAVNGDTEPANPLTPVSPAPPAADPPVSSSLAAPPVPSSSVPTPLPDAFPTPVGTTFDPVTTTSPIPVAAPAAPKEEPPAPSPAPEAAASTPMDVDGQGSNVLKRPGDDLASEDVKRAREDGTSAPTTPAPAPAAAAAAAATAPPVTATPVVDASAPMLDAMGQPVVYPWTNYVEPAPRNPGPTTPLTLAQHKYLSKIVGSLLKSNNSFNFREPVDVVRFNIPHYHQVIAYPMDLGTVSTKLHASDPRGPPKDKSKLANWDTSKGTYTSASQVSKDVRQIWENTRKFNGRDHVVSQAAGKLEEQYERALRGLPSEHAPAAAAAAAVSSPASAGPSSSFAARRASVSQPPVIRRADDSSRPKRDIHPPPSKDLNYEGPGALRKPKRRNDPQLQWAARTLNQLEKSQKFYEIVSHFMYPVSEIIAAIPSYTTVVKKPMDLLMVKQRLEDNAYEEVQQIDDDIRLIVSNARLFNPPGDAVHNAAVALLQLWSEKWRSLPPKQEIRDVSEDPAAGPEELDESDDEDKDTVRLREAKAERATLDREIADLEQKIARKPKRKAKGPPKGAREPKQPAQRKYSTNASKPSPSGAGAGGVNGNGVAKKPRKPKEPAYRDDDESDDEVQTITIAQKQELAEKIQMAEAEVLSQAVQIIQSTTNISGDQEIELDIDSLPPGTVIKLYNLVCRGRKRGKKSKPAPRKSGFGGAPGRKHLNEQEEADRIRKMEAQLQSFEGGRGPTANAFEDESSSEEESSDEE</sequence>
<organism evidence="6 7">
    <name type="scientific">Apiotrichum porosum</name>
    <dbReference type="NCBI Taxonomy" id="105984"/>
    <lineage>
        <taxon>Eukaryota</taxon>
        <taxon>Fungi</taxon>
        <taxon>Dikarya</taxon>
        <taxon>Basidiomycota</taxon>
        <taxon>Agaricomycotina</taxon>
        <taxon>Tremellomycetes</taxon>
        <taxon>Trichosporonales</taxon>
        <taxon>Trichosporonaceae</taxon>
        <taxon>Apiotrichum</taxon>
    </lineage>
</organism>
<protein>
    <recommendedName>
        <fullName evidence="8">Bromodomain-containing factor 1</fullName>
    </recommendedName>
</protein>
<feature type="compositionally biased region" description="Low complexity" evidence="3">
    <location>
        <begin position="131"/>
        <end position="145"/>
    </location>
</feature>
<feature type="compositionally biased region" description="Low complexity" evidence="3">
    <location>
        <begin position="97"/>
        <end position="114"/>
    </location>
</feature>
<dbReference type="PANTHER" id="PTHR22880">
    <property type="entry name" value="FALZ-RELATED BROMODOMAIN-CONTAINING PROTEINS"/>
    <property type="match status" value="1"/>
</dbReference>
<dbReference type="OrthoDB" id="784962at2759"/>
<evidence type="ECO:0000256" key="1">
    <source>
        <dbReference type="ARBA" id="ARBA00023117"/>
    </source>
</evidence>
<feature type="compositionally biased region" description="Acidic residues" evidence="3">
    <location>
        <begin position="585"/>
        <end position="595"/>
    </location>
</feature>
<accession>A0A427XJT5</accession>
<dbReference type="Pfam" id="PF17035">
    <property type="entry name" value="BET"/>
    <property type="match status" value="1"/>
</dbReference>
<feature type="region of interest" description="Disordered" evidence="3">
    <location>
        <begin position="31"/>
        <end position="210"/>
    </location>
</feature>
<feature type="compositionally biased region" description="Polar residues" evidence="3">
    <location>
        <begin position="42"/>
        <end position="53"/>
    </location>
</feature>
<evidence type="ECO:0000313" key="6">
    <source>
        <dbReference type="EMBL" id="RSH79024.1"/>
    </source>
</evidence>
<dbReference type="InterPro" id="IPR001487">
    <property type="entry name" value="Bromodomain"/>
</dbReference>
<evidence type="ECO:0000259" key="4">
    <source>
        <dbReference type="PROSITE" id="PS50014"/>
    </source>
</evidence>
<dbReference type="Pfam" id="PF00439">
    <property type="entry name" value="Bromodomain"/>
    <property type="match status" value="2"/>
</dbReference>
<feature type="compositionally biased region" description="Pro residues" evidence="3">
    <location>
        <begin position="87"/>
        <end position="96"/>
    </location>
</feature>
<dbReference type="PANTHER" id="PTHR22880:SF225">
    <property type="entry name" value="BROMODOMAIN-CONTAINING PROTEIN BET-1-RELATED"/>
    <property type="match status" value="1"/>
</dbReference>
<feature type="compositionally biased region" description="Basic residues" evidence="3">
    <location>
        <begin position="757"/>
        <end position="766"/>
    </location>
</feature>
<feature type="region of interest" description="Disordered" evidence="3">
    <location>
        <begin position="757"/>
        <end position="824"/>
    </location>
</feature>
<dbReference type="InterPro" id="IPR050935">
    <property type="entry name" value="Bromo_chromatin_reader"/>
</dbReference>
<feature type="compositionally biased region" description="Low complexity" evidence="3">
    <location>
        <begin position="401"/>
        <end position="418"/>
    </location>
</feature>
<dbReference type="PRINTS" id="PR00503">
    <property type="entry name" value="BROMODOMAIN"/>
</dbReference>
<feature type="compositionally biased region" description="Basic and acidic residues" evidence="3">
    <location>
        <begin position="177"/>
        <end position="194"/>
    </location>
</feature>
<keyword evidence="7" id="KW-1185">Reference proteome</keyword>
<dbReference type="SMART" id="SM00297">
    <property type="entry name" value="BROMO"/>
    <property type="match status" value="2"/>
</dbReference>
<dbReference type="Gene3D" id="1.20.920.10">
    <property type="entry name" value="Bromodomain-like"/>
    <property type="match status" value="2"/>
</dbReference>
<feature type="compositionally biased region" description="Basic and acidic residues" evidence="3">
    <location>
        <begin position="779"/>
        <end position="793"/>
    </location>
</feature>
<feature type="compositionally biased region" description="Basic and acidic residues" evidence="3">
    <location>
        <begin position="315"/>
        <end position="328"/>
    </location>
</feature>
<dbReference type="EMBL" id="RSCE01000011">
    <property type="protein sequence ID" value="RSH79024.1"/>
    <property type="molecule type" value="Genomic_DNA"/>
</dbReference>
<dbReference type="Gene3D" id="1.20.1270.220">
    <property type="match status" value="1"/>
</dbReference>
<dbReference type="GO" id="GO:0000785">
    <property type="term" value="C:chromatin"/>
    <property type="evidence" value="ECO:0007669"/>
    <property type="project" value="TreeGrafter"/>
</dbReference>
<feature type="region of interest" description="Disordered" evidence="3">
    <location>
        <begin position="314"/>
        <end position="343"/>
    </location>
</feature>
<feature type="compositionally biased region" description="Basic residues" evidence="3">
    <location>
        <begin position="622"/>
        <end position="631"/>
    </location>
</feature>
<feature type="compositionally biased region" description="Acidic residues" evidence="3">
    <location>
        <begin position="810"/>
        <end position="824"/>
    </location>
</feature>
<feature type="region of interest" description="Disordered" evidence="3">
    <location>
        <begin position="401"/>
        <end position="460"/>
    </location>
</feature>
<feature type="compositionally biased region" description="Polar residues" evidence="3">
    <location>
        <begin position="332"/>
        <end position="343"/>
    </location>
</feature>
<keyword evidence="1 2" id="KW-0103">Bromodomain</keyword>
<reference evidence="6 7" key="1">
    <citation type="submission" date="2018-11" db="EMBL/GenBank/DDBJ databases">
        <title>Genome sequence of Apiotrichum porosum DSM 27194.</title>
        <authorList>
            <person name="Aliyu H."/>
            <person name="Gorte O."/>
            <person name="Ochsenreither K."/>
        </authorList>
    </citation>
    <scope>NUCLEOTIDE SEQUENCE [LARGE SCALE GENOMIC DNA]</scope>
    <source>
        <strain evidence="6 7">DSM 27194</strain>
    </source>
</reference>
<feature type="domain" description="Bromo" evidence="4">
    <location>
        <begin position="275"/>
        <end position="367"/>
    </location>
</feature>
<dbReference type="RefSeq" id="XP_028474171.1">
    <property type="nucleotide sequence ID" value="XM_028617708.1"/>
</dbReference>
<gene>
    <name evidence="6" type="ORF">EHS24_001952</name>
</gene>
<feature type="domain" description="Bromo" evidence="4">
    <location>
        <begin position="478"/>
        <end position="550"/>
    </location>
</feature>
<dbReference type="InterPro" id="IPR038336">
    <property type="entry name" value="NET_sf"/>
</dbReference>
<dbReference type="GO" id="GO:0006355">
    <property type="term" value="P:regulation of DNA-templated transcription"/>
    <property type="evidence" value="ECO:0007669"/>
    <property type="project" value="TreeGrafter"/>
</dbReference>
<dbReference type="InterPro" id="IPR027353">
    <property type="entry name" value="NET_dom"/>
</dbReference>